<dbReference type="AlphaFoldDB" id="A0AAV0LKK7"/>
<accession>A0AAV0LKK7</accession>
<evidence type="ECO:0000313" key="2">
    <source>
        <dbReference type="EMBL" id="CAI0434130.1"/>
    </source>
</evidence>
<evidence type="ECO:0000256" key="1">
    <source>
        <dbReference type="SAM" id="MobiDB-lite"/>
    </source>
</evidence>
<feature type="region of interest" description="Disordered" evidence="1">
    <location>
        <begin position="1"/>
        <end position="21"/>
    </location>
</feature>
<protein>
    <submittedName>
        <fullName evidence="2">Uncharacterized protein</fullName>
    </submittedName>
</protein>
<feature type="non-terminal residue" evidence="2">
    <location>
        <position position="1"/>
    </location>
</feature>
<dbReference type="Proteomes" id="UP001154282">
    <property type="component" value="Unassembled WGS sequence"/>
</dbReference>
<feature type="compositionally biased region" description="Low complexity" evidence="1">
    <location>
        <begin position="33"/>
        <end position="43"/>
    </location>
</feature>
<proteinExistence type="predicted"/>
<sequence>LSSLCLRPQPSFLPPRTSKTNRHHLLVPSPISLPSIPLLPRPVASQVPLPPNPRETTKTTADKDADQERCRLRTVSFVRRFLCLPGTEPPDHPSSFYCFAGGIAAI</sequence>
<reference evidence="2" key="1">
    <citation type="submission" date="2022-08" db="EMBL/GenBank/DDBJ databases">
        <authorList>
            <person name="Gutierrez-Valencia J."/>
        </authorList>
    </citation>
    <scope>NUCLEOTIDE SEQUENCE</scope>
</reference>
<feature type="compositionally biased region" description="Basic and acidic residues" evidence="1">
    <location>
        <begin position="55"/>
        <end position="67"/>
    </location>
</feature>
<dbReference type="EMBL" id="CAMGYJ010000006">
    <property type="protein sequence ID" value="CAI0434130.1"/>
    <property type="molecule type" value="Genomic_DNA"/>
</dbReference>
<evidence type="ECO:0000313" key="3">
    <source>
        <dbReference type="Proteomes" id="UP001154282"/>
    </source>
</evidence>
<organism evidence="2 3">
    <name type="scientific">Linum tenue</name>
    <dbReference type="NCBI Taxonomy" id="586396"/>
    <lineage>
        <taxon>Eukaryota</taxon>
        <taxon>Viridiplantae</taxon>
        <taxon>Streptophyta</taxon>
        <taxon>Embryophyta</taxon>
        <taxon>Tracheophyta</taxon>
        <taxon>Spermatophyta</taxon>
        <taxon>Magnoliopsida</taxon>
        <taxon>eudicotyledons</taxon>
        <taxon>Gunneridae</taxon>
        <taxon>Pentapetalae</taxon>
        <taxon>rosids</taxon>
        <taxon>fabids</taxon>
        <taxon>Malpighiales</taxon>
        <taxon>Linaceae</taxon>
        <taxon>Linum</taxon>
    </lineage>
</organism>
<gene>
    <name evidence="2" type="ORF">LITE_LOCUS24158</name>
</gene>
<name>A0AAV0LKK7_9ROSI</name>
<feature type="region of interest" description="Disordered" evidence="1">
    <location>
        <begin position="33"/>
        <end position="67"/>
    </location>
</feature>
<keyword evidence="3" id="KW-1185">Reference proteome</keyword>
<comment type="caution">
    <text evidence="2">The sequence shown here is derived from an EMBL/GenBank/DDBJ whole genome shotgun (WGS) entry which is preliminary data.</text>
</comment>